<dbReference type="GO" id="GO:0033281">
    <property type="term" value="C:TAT protein transport complex"/>
    <property type="evidence" value="ECO:0007669"/>
    <property type="project" value="UniProtKB-UniRule"/>
</dbReference>
<dbReference type="PANTHER" id="PTHR30371">
    <property type="entry name" value="SEC-INDEPENDENT PROTEIN TRANSLOCASE PROTEIN TATC"/>
    <property type="match status" value="1"/>
</dbReference>
<dbReference type="AlphaFoldDB" id="A0A937XCN9"/>
<dbReference type="EMBL" id="VGIR01000015">
    <property type="protein sequence ID" value="MBM3330978.1"/>
    <property type="molecule type" value="Genomic_DNA"/>
</dbReference>
<evidence type="ECO:0000313" key="6">
    <source>
        <dbReference type="EMBL" id="MBM3330978.1"/>
    </source>
</evidence>
<sequence>MTFLDHLEELRKRIFYSLIALGVTAVVAFFFSQQVLDLLTRSVPKLVFLAPAEAFVVQLKVALTTGVFLAAPVIFYQFWRFVRPALQKHEVKYISAAVSVCSLLFVAGVAFAYLVVVPISMRFLLGFETPKLQAMISISEYVGTVGAFLLACGVIFQLPVIMFFMTKLGVITPKLLMKNQRIAVVLVFIAAAILSPPDVFSQILMAVPLLALFELGVVASYLAKARRSAGG</sequence>
<comment type="function">
    <text evidence="5">Part of the twin-arginine translocation (Tat) system that transports large folded proteins containing a characteristic twin-arginine motif in their signal peptide across membranes.</text>
</comment>
<accession>A0A937XCN9</accession>
<comment type="caution">
    <text evidence="6">The sequence shown here is derived from an EMBL/GenBank/DDBJ whole genome shotgun (WGS) entry which is preliminary data.</text>
</comment>
<dbReference type="PANTHER" id="PTHR30371:SF0">
    <property type="entry name" value="SEC-INDEPENDENT PROTEIN TRANSLOCASE PROTEIN TATC, CHLOROPLASTIC-RELATED"/>
    <property type="match status" value="1"/>
</dbReference>
<name>A0A937XCN9_UNCW3</name>
<keyword evidence="5" id="KW-0811">Translocation</keyword>
<organism evidence="6 7">
    <name type="scientific">candidate division WOR-3 bacterium</name>
    <dbReference type="NCBI Taxonomy" id="2052148"/>
    <lineage>
        <taxon>Bacteria</taxon>
        <taxon>Bacteria division WOR-3</taxon>
    </lineage>
</organism>
<dbReference type="GO" id="GO:0009977">
    <property type="term" value="F:proton motive force dependent protein transmembrane transporter activity"/>
    <property type="evidence" value="ECO:0007669"/>
    <property type="project" value="TreeGrafter"/>
</dbReference>
<dbReference type="InterPro" id="IPR002033">
    <property type="entry name" value="TatC"/>
</dbReference>
<evidence type="ECO:0000256" key="3">
    <source>
        <dbReference type="ARBA" id="ARBA00022989"/>
    </source>
</evidence>
<keyword evidence="5" id="KW-1003">Cell membrane</keyword>
<feature type="transmembrane region" description="Helical" evidence="5">
    <location>
        <begin position="141"/>
        <end position="164"/>
    </location>
</feature>
<evidence type="ECO:0000256" key="4">
    <source>
        <dbReference type="ARBA" id="ARBA00023136"/>
    </source>
</evidence>
<evidence type="ECO:0000256" key="5">
    <source>
        <dbReference type="HAMAP-Rule" id="MF_00902"/>
    </source>
</evidence>
<comment type="similarity">
    <text evidence="5">Belongs to the TatC family.</text>
</comment>
<comment type="subcellular location">
    <subcellularLocation>
        <location evidence="5">Cell membrane</location>
        <topology evidence="5">Multi-pass membrane protein</topology>
    </subcellularLocation>
    <subcellularLocation>
        <location evidence="1">Membrane</location>
        <topology evidence="1">Multi-pass membrane protein</topology>
    </subcellularLocation>
</comment>
<keyword evidence="2 5" id="KW-0812">Transmembrane</keyword>
<dbReference type="GO" id="GO:0065002">
    <property type="term" value="P:intracellular protein transmembrane transport"/>
    <property type="evidence" value="ECO:0007669"/>
    <property type="project" value="TreeGrafter"/>
</dbReference>
<dbReference type="GO" id="GO:0043953">
    <property type="term" value="P:protein transport by the Tat complex"/>
    <property type="evidence" value="ECO:0007669"/>
    <property type="project" value="UniProtKB-UniRule"/>
</dbReference>
<dbReference type="Proteomes" id="UP000779900">
    <property type="component" value="Unassembled WGS sequence"/>
</dbReference>
<keyword evidence="3 5" id="KW-1133">Transmembrane helix</keyword>
<gene>
    <name evidence="5 6" type="primary">tatC</name>
    <name evidence="6" type="ORF">FJY68_03895</name>
</gene>
<comment type="subunit">
    <text evidence="5">Forms a complex with TatA.</text>
</comment>
<evidence type="ECO:0000313" key="7">
    <source>
        <dbReference type="Proteomes" id="UP000779900"/>
    </source>
</evidence>
<feature type="transmembrane region" description="Helical" evidence="5">
    <location>
        <begin position="55"/>
        <end position="79"/>
    </location>
</feature>
<feature type="transmembrane region" description="Helical" evidence="5">
    <location>
        <begin position="200"/>
        <end position="223"/>
    </location>
</feature>
<dbReference type="PRINTS" id="PR01840">
    <property type="entry name" value="TATCFAMILY"/>
</dbReference>
<dbReference type="NCBIfam" id="TIGR00945">
    <property type="entry name" value="tatC"/>
    <property type="match status" value="1"/>
</dbReference>
<keyword evidence="5" id="KW-0653">Protein transport</keyword>
<proteinExistence type="inferred from homology"/>
<feature type="transmembrane region" description="Helical" evidence="5">
    <location>
        <begin position="14"/>
        <end position="35"/>
    </location>
</feature>
<keyword evidence="5" id="KW-0813">Transport</keyword>
<evidence type="ECO:0000256" key="1">
    <source>
        <dbReference type="ARBA" id="ARBA00004141"/>
    </source>
</evidence>
<evidence type="ECO:0000256" key="2">
    <source>
        <dbReference type="ARBA" id="ARBA00022692"/>
    </source>
</evidence>
<dbReference type="Pfam" id="PF00902">
    <property type="entry name" value="TatC"/>
    <property type="match status" value="1"/>
</dbReference>
<dbReference type="HAMAP" id="MF_00902">
    <property type="entry name" value="TatC"/>
    <property type="match status" value="1"/>
</dbReference>
<protein>
    <recommendedName>
        <fullName evidence="5">Sec-independent protein translocase protein TatC</fullName>
    </recommendedName>
</protein>
<reference evidence="6" key="1">
    <citation type="submission" date="2019-03" db="EMBL/GenBank/DDBJ databases">
        <title>Lake Tanganyika Metagenome-Assembled Genomes (MAGs).</title>
        <authorList>
            <person name="Tran P."/>
        </authorList>
    </citation>
    <scope>NUCLEOTIDE SEQUENCE</scope>
    <source>
        <strain evidence="6">K_DeepCast_150m_m2_040</strain>
    </source>
</reference>
<keyword evidence="4 5" id="KW-0472">Membrane</keyword>
<feature type="transmembrane region" description="Helical" evidence="5">
    <location>
        <begin position="91"/>
        <end position="121"/>
    </location>
</feature>
<feature type="transmembrane region" description="Helical" evidence="5">
    <location>
        <begin position="176"/>
        <end position="194"/>
    </location>
</feature>